<organism evidence="2 3">
    <name type="scientific">Ramazzottius varieornatus</name>
    <name type="common">Water bear</name>
    <name type="synonym">Tardigrade</name>
    <dbReference type="NCBI Taxonomy" id="947166"/>
    <lineage>
        <taxon>Eukaryota</taxon>
        <taxon>Metazoa</taxon>
        <taxon>Ecdysozoa</taxon>
        <taxon>Tardigrada</taxon>
        <taxon>Eutardigrada</taxon>
        <taxon>Parachela</taxon>
        <taxon>Hypsibioidea</taxon>
        <taxon>Ramazzottiidae</taxon>
        <taxon>Ramazzottius</taxon>
    </lineage>
</organism>
<gene>
    <name evidence="2" type="primary">RvY_17990-1</name>
    <name evidence="2" type="synonym">RvY_17990.1</name>
    <name evidence="2" type="ORF">RvY_17990</name>
</gene>
<comment type="caution">
    <text evidence="2">The sequence shown here is derived from an EMBL/GenBank/DDBJ whole genome shotgun (WGS) entry which is preliminary data.</text>
</comment>
<keyword evidence="1" id="KW-0175">Coiled coil</keyword>
<evidence type="ECO:0000313" key="2">
    <source>
        <dbReference type="EMBL" id="GAV08274.1"/>
    </source>
</evidence>
<proteinExistence type="predicted"/>
<keyword evidence="3" id="KW-1185">Reference proteome</keyword>
<feature type="coiled-coil region" evidence="1">
    <location>
        <begin position="149"/>
        <end position="176"/>
    </location>
</feature>
<dbReference type="Proteomes" id="UP000186922">
    <property type="component" value="Unassembled WGS sequence"/>
</dbReference>
<evidence type="ECO:0000256" key="1">
    <source>
        <dbReference type="SAM" id="Coils"/>
    </source>
</evidence>
<sequence>MPKHGKKGRHGHRKKKVLVVSPIVSVREILNPFGDAARAKRARQRVYRLLVKNRPSAIRSGQNDTLVPRPVPAVADTDEYLVDVHNHVFHAENFKPAVGDENDKGKYMPGRDGGRLNTLSVKELHKMLISLNNSKKQAVLSCSLATTERKQMMNQLHLVEEQLKARKQQNHGLQKERAIVDQDIIHTNRVALYGLDFHD</sequence>
<accession>A0A1D1W9P0</accession>
<protein>
    <submittedName>
        <fullName evidence="2">Uncharacterized protein</fullName>
    </submittedName>
</protein>
<evidence type="ECO:0000313" key="3">
    <source>
        <dbReference type="Proteomes" id="UP000186922"/>
    </source>
</evidence>
<dbReference type="AlphaFoldDB" id="A0A1D1W9P0"/>
<reference evidence="2 3" key="1">
    <citation type="journal article" date="2016" name="Nat. Commun.">
        <title>Extremotolerant tardigrade genome and improved radiotolerance of human cultured cells by tardigrade-unique protein.</title>
        <authorList>
            <person name="Hashimoto T."/>
            <person name="Horikawa D.D."/>
            <person name="Saito Y."/>
            <person name="Kuwahara H."/>
            <person name="Kozuka-Hata H."/>
            <person name="Shin-I T."/>
            <person name="Minakuchi Y."/>
            <person name="Ohishi K."/>
            <person name="Motoyama A."/>
            <person name="Aizu T."/>
            <person name="Enomoto A."/>
            <person name="Kondo K."/>
            <person name="Tanaka S."/>
            <person name="Hara Y."/>
            <person name="Koshikawa S."/>
            <person name="Sagara H."/>
            <person name="Miura T."/>
            <person name="Yokobori S."/>
            <person name="Miyagawa K."/>
            <person name="Suzuki Y."/>
            <person name="Kubo T."/>
            <person name="Oyama M."/>
            <person name="Kohara Y."/>
            <person name="Fujiyama A."/>
            <person name="Arakawa K."/>
            <person name="Katayama T."/>
            <person name="Toyoda A."/>
            <person name="Kunieda T."/>
        </authorList>
    </citation>
    <scope>NUCLEOTIDE SEQUENCE [LARGE SCALE GENOMIC DNA]</scope>
    <source>
        <strain evidence="2 3">YOKOZUNA-1</strain>
    </source>
</reference>
<name>A0A1D1W9P0_RAMVA</name>
<dbReference type="EMBL" id="BDGG01000017">
    <property type="protein sequence ID" value="GAV08274.1"/>
    <property type="molecule type" value="Genomic_DNA"/>
</dbReference>